<proteinExistence type="inferred from homology"/>
<dbReference type="EMBL" id="PDXA01000037">
    <property type="protein sequence ID" value="RYN45074.1"/>
    <property type="molecule type" value="Genomic_DNA"/>
</dbReference>
<dbReference type="PANTHER" id="PTHR22977:SF5">
    <property type="entry name" value="COX ASSEMBLY MITOCHONDRIAL PROTEIN HOMOLOG"/>
    <property type="match status" value="1"/>
</dbReference>
<protein>
    <recommendedName>
        <fullName evidence="3">COX assembly mitochondrial protein</fullName>
    </recommendedName>
</protein>
<organism evidence="4 5">
    <name type="scientific">Alternaria tenuissima</name>
    <dbReference type="NCBI Taxonomy" id="119927"/>
    <lineage>
        <taxon>Eukaryota</taxon>
        <taxon>Fungi</taxon>
        <taxon>Dikarya</taxon>
        <taxon>Ascomycota</taxon>
        <taxon>Pezizomycotina</taxon>
        <taxon>Dothideomycetes</taxon>
        <taxon>Pleosporomycetidae</taxon>
        <taxon>Pleosporales</taxon>
        <taxon>Pleosporineae</taxon>
        <taxon>Pleosporaceae</taxon>
        <taxon>Alternaria</taxon>
        <taxon>Alternaria sect. Alternaria</taxon>
        <taxon>Alternaria alternata complex</taxon>
    </lineage>
</organism>
<comment type="similarity">
    <text evidence="1 3">Belongs to the CMC family.</text>
</comment>
<evidence type="ECO:0000256" key="2">
    <source>
        <dbReference type="ARBA" id="ARBA00023157"/>
    </source>
</evidence>
<keyword evidence="3" id="KW-0472">Membrane</keyword>
<dbReference type="AlphaFoldDB" id="A0A4Q4M6W7"/>
<accession>A0A4Q4M6W7</accession>
<reference evidence="5" key="1">
    <citation type="journal article" date="2019" name="bioRxiv">
        <title>Genomics, evolutionary history and diagnostics of the Alternaria alternata species group including apple and Asian pear pathotypes.</title>
        <authorList>
            <person name="Armitage A.D."/>
            <person name="Cockerton H.M."/>
            <person name="Sreenivasaprasad S."/>
            <person name="Woodhall J.W."/>
            <person name="Lane C.R."/>
            <person name="Harrison R.J."/>
            <person name="Clarkson J.P."/>
        </authorList>
    </citation>
    <scope>NUCLEOTIDE SEQUENCE [LARGE SCALE GENOMIC DNA]</scope>
    <source>
        <strain evidence="5">FERA 1082</strain>
    </source>
</reference>
<evidence type="ECO:0000313" key="5">
    <source>
        <dbReference type="Proteomes" id="UP000292402"/>
    </source>
</evidence>
<keyword evidence="2" id="KW-1015">Disulfide bond</keyword>
<keyword evidence="3" id="KW-0496">Mitochondrion</keyword>
<sequence>MIIGTNKSPTNPTPLSAPQEQQVKDLYYKNVRAKCAKEIETFAQCALGRTFTMIYACRQPRLAMNSCMLQYQNQDELDKARLEWFALAEERRQVCYFTTNRQHLEKVEDGGLIANVPCVIQARIEHQRRLEDAREKHKEWWNLDESGRTVGKAAETINEAGLRRREENRVDASGVTRGGVYGSR</sequence>
<evidence type="ECO:0000256" key="1">
    <source>
        <dbReference type="ARBA" id="ARBA00007347"/>
    </source>
</evidence>
<evidence type="ECO:0000256" key="3">
    <source>
        <dbReference type="RuleBase" id="RU364104"/>
    </source>
</evidence>
<dbReference type="InterPro" id="IPR013892">
    <property type="entry name" value="Cyt_c_biogenesis_Cmc1-like"/>
</dbReference>
<comment type="subcellular location">
    <subcellularLocation>
        <location evidence="3">Mitochondrion inner membrane</location>
    </subcellularLocation>
</comment>
<name>A0A4Q4M6W7_9PLEO</name>
<dbReference type="Pfam" id="PF08583">
    <property type="entry name" value="Cmc1"/>
    <property type="match status" value="1"/>
</dbReference>
<comment type="function">
    <text evidence="3">Required for mitochondrial cytochrome c oxidase (COX) assembly and respiration.</text>
</comment>
<evidence type="ECO:0000313" key="4">
    <source>
        <dbReference type="EMBL" id="RYN45074.1"/>
    </source>
</evidence>
<gene>
    <name evidence="4" type="ORF">AA0114_g9436</name>
</gene>
<keyword evidence="3" id="KW-0999">Mitochondrion inner membrane</keyword>
<dbReference type="GO" id="GO:0005743">
    <property type="term" value="C:mitochondrial inner membrane"/>
    <property type="evidence" value="ECO:0007669"/>
    <property type="project" value="UniProtKB-SubCell"/>
</dbReference>
<dbReference type="Proteomes" id="UP000292402">
    <property type="component" value="Unassembled WGS sequence"/>
</dbReference>
<keyword evidence="3" id="KW-0143">Chaperone</keyword>
<comment type="caution">
    <text evidence="4">The sequence shown here is derived from an EMBL/GenBank/DDBJ whole genome shotgun (WGS) entry which is preliminary data.</text>
</comment>
<dbReference type="PANTHER" id="PTHR22977">
    <property type="entry name" value="COX ASSEMBLY MITOCHONDRIAL PROTEIN"/>
    <property type="match status" value="1"/>
</dbReference>